<gene>
    <name evidence="8" type="ORF">BCR35DRAFT_155249</name>
</gene>
<evidence type="ECO:0000256" key="4">
    <source>
        <dbReference type="ARBA" id="ARBA00022701"/>
    </source>
</evidence>
<dbReference type="Pfam" id="PF04130">
    <property type="entry name" value="GCP_C_terminal"/>
    <property type="match status" value="1"/>
</dbReference>
<dbReference type="InterPro" id="IPR042241">
    <property type="entry name" value="GCP_C_sf"/>
</dbReference>
<evidence type="ECO:0000256" key="5">
    <source>
        <dbReference type="ARBA" id="ARBA00023212"/>
    </source>
</evidence>
<keyword evidence="9" id="KW-1185">Reference proteome</keyword>
<sequence length="752" mass="85387">MAALLAQHRAKRQAAAAAEPSTSTLPPVPEPLLLRDIIYVLQGIDGQFVRFKPPPERVPGPRRTYKRGEIVVDGEEGQEPEELQLEDGIEFVLEGTGYSLPAPTRVLLHTLAELGWLYRKIDAKINLDSEAERRGRSVGMVEQSLHAALKGEMTEYYRLVAILEGQLDEGEDASEGGVGGGVEGMEGGLTLRRLMVWTEEVKLRMRMMGTLVEEAGDHNVGGALLTSLHSHTSNGDPFIRDFSSRLLKTLSVPFFATLSSWIYEGELRDPFAEFFVELNPAIEAGERWGDRALGEIGDFGGPGDEEEGVKAHELWEGKFGFKKEMLPGFLEESFGRKIFSTGKSLNFMKYSCQDSAWVVERNRKEGSNRTLQYADMIGLERSISLAYSIASQRLFDIFFDRFRLMDHLKALKDYLMLGKGDFVEILMESLGPSLDRPANLLYRHNLTATLETALRGSTSASDHPDTLRRLDARMLEFTQGEIGWDVFTLEYKVDAPLDTVLDPKSMQGYLKMFKHLWQIKRVEYSLNGVQRRLMTGARTFLRVEELAYDFHHTRISLQQMIFFIRQLQYYCHLEVIGCSWQVLEEFAFKKEGDLDSLIEAHRTYLERLVTKALLMSSRKSSRRETVSMLEQVRKIFRTMLQYRGAVDSLCNYALAEASRQESVRDIGRGIDSPILPSRFDSPNPSELAGIRDRLEEYSAEFRALAVSLVAQLGQAPDLDMRFLAVRLNFNYHFSRVIEEYTSNDFEGSVMFV</sequence>
<dbReference type="GO" id="GO:0043015">
    <property type="term" value="F:gamma-tubulin binding"/>
    <property type="evidence" value="ECO:0007669"/>
    <property type="project" value="InterPro"/>
</dbReference>
<protein>
    <submittedName>
        <fullName evidence="8">Spc98 family-domain-containing protein</fullName>
    </submittedName>
</protein>
<dbReference type="FunCoup" id="A0A1Y2G0Y9">
    <property type="interactions" value="580"/>
</dbReference>
<name>A0A1Y2G0Y9_9BASI</name>
<organism evidence="8 9">
    <name type="scientific">Leucosporidium creatinivorum</name>
    <dbReference type="NCBI Taxonomy" id="106004"/>
    <lineage>
        <taxon>Eukaryota</taxon>
        <taxon>Fungi</taxon>
        <taxon>Dikarya</taxon>
        <taxon>Basidiomycota</taxon>
        <taxon>Pucciniomycotina</taxon>
        <taxon>Microbotryomycetes</taxon>
        <taxon>Leucosporidiales</taxon>
        <taxon>Leucosporidium</taxon>
    </lineage>
</organism>
<comment type="subcellular location">
    <subcellularLocation>
        <location evidence="1">Cytoplasm</location>
        <location evidence="1">Cytoskeleton</location>
    </subcellularLocation>
</comment>
<dbReference type="PANTHER" id="PTHR19302:SF14">
    <property type="entry name" value="GAMMA-TUBULIN COMPLEX COMPONENT 3"/>
    <property type="match status" value="1"/>
</dbReference>
<dbReference type="InterPro" id="IPR007259">
    <property type="entry name" value="GCP"/>
</dbReference>
<dbReference type="GO" id="GO:0044732">
    <property type="term" value="C:mitotic spindle pole body"/>
    <property type="evidence" value="ECO:0007669"/>
    <property type="project" value="TreeGrafter"/>
</dbReference>
<dbReference type="AlphaFoldDB" id="A0A1Y2G0Y9"/>
<evidence type="ECO:0000259" key="6">
    <source>
        <dbReference type="Pfam" id="PF04130"/>
    </source>
</evidence>
<dbReference type="GO" id="GO:0000930">
    <property type="term" value="C:gamma-tubulin complex"/>
    <property type="evidence" value="ECO:0007669"/>
    <property type="project" value="TreeGrafter"/>
</dbReference>
<feature type="domain" description="Gamma tubulin complex component protein N-terminal" evidence="7">
    <location>
        <begin position="34"/>
        <end position="400"/>
    </location>
</feature>
<dbReference type="GO" id="GO:0031122">
    <property type="term" value="P:cytoplasmic microtubule organization"/>
    <property type="evidence" value="ECO:0007669"/>
    <property type="project" value="TreeGrafter"/>
</dbReference>
<dbReference type="PANTHER" id="PTHR19302">
    <property type="entry name" value="GAMMA TUBULIN COMPLEX PROTEIN"/>
    <property type="match status" value="1"/>
</dbReference>
<feature type="domain" description="Gamma tubulin complex component C-terminal" evidence="6">
    <location>
        <begin position="404"/>
        <end position="733"/>
    </location>
</feature>
<proteinExistence type="inferred from homology"/>
<dbReference type="STRING" id="106004.A0A1Y2G0Y9"/>
<dbReference type="GO" id="GO:0005874">
    <property type="term" value="C:microtubule"/>
    <property type="evidence" value="ECO:0007669"/>
    <property type="project" value="UniProtKB-KW"/>
</dbReference>
<reference evidence="8 9" key="1">
    <citation type="submission" date="2016-07" db="EMBL/GenBank/DDBJ databases">
        <title>Pervasive Adenine N6-methylation of Active Genes in Fungi.</title>
        <authorList>
            <consortium name="DOE Joint Genome Institute"/>
            <person name="Mondo S.J."/>
            <person name="Dannebaum R.O."/>
            <person name="Kuo R.C."/>
            <person name="Labutti K."/>
            <person name="Haridas S."/>
            <person name="Kuo A."/>
            <person name="Salamov A."/>
            <person name="Ahrendt S.R."/>
            <person name="Lipzen A."/>
            <person name="Sullivan W."/>
            <person name="Andreopoulos W.B."/>
            <person name="Clum A."/>
            <person name="Lindquist E."/>
            <person name="Daum C."/>
            <person name="Ramamoorthy G.K."/>
            <person name="Gryganskyi A."/>
            <person name="Culley D."/>
            <person name="Magnuson J.K."/>
            <person name="James T.Y."/>
            <person name="O'Malley M.A."/>
            <person name="Stajich J.E."/>
            <person name="Spatafora J.W."/>
            <person name="Visel A."/>
            <person name="Grigoriev I.V."/>
        </authorList>
    </citation>
    <scope>NUCLEOTIDE SEQUENCE [LARGE SCALE GENOMIC DNA]</scope>
    <source>
        <strain evidence="8 9">62-1032</strain>
    </source>
</reference>
<dbReference type="GO" id="GO:0000278">
    <property type="term" value="P:mitotic cell cycle"/>
    <property type="evidence" value="ECO:0007669"/>
    <property type="project" value="TreeGrafter"/>
</dbReference>
<dbReference type="GO" id="GO:0000922">
    <property type="term" value="C:spindle pole"/>
    <property type="evidence" value="ECO:0007669"/>
    <property type="project" value="InterPro"/>
</dbReference>
<dbReference type="Gene3D" id="1.20.120.1900">
    <property type="entry name" value="Gamma-tubulin complex, C-terminal domain"/>
    <property type="match status" value="1"/>
</dbReference>
<evidence type="ECO:0000259" key="7">
    <source>
        <dbReference type="Pfam" id="PF17681"/>
    </source>
</evidence>
<accession>A0A1Y2G0Y9</accession>
<dbReference type="GO" id="GO:0051225">
    <property type="term" value="P:spindle assembly"/>
    <property type="evidence" value="ECO:0007669"/>
    <property type="project" value="TreeGrafter"/>
</dbReference>
<dbReference type="InParanoid" id="A0A1Y2G0Y9"/>
<evidence type="ECO:0000313" key="9">
    <source>
        <dbReference type="Proteomes" id="UP000193467"/>
    </source>
</evidence>
<evidence type="ECO:0000313" key="8">
    <source>
        <dbReference type="EMBL" id="ORY89632.1"/>
    </source>
</evidence>
<keyword evidence="5" id="KW-0206">Cytoskeleton</keyword>
<keyword evidence="3" id="KW-0963">Cytoplasm</keyword>
<dbReference type="GO" id="GO:0007020">
    <property type="term" value="P:microtubule nucleation"/>
    <property type="evidence" value="ECO:0007669"/>
    <property type="project" value="InterPro"/>
</dbReference>
<evidence type="ECO:0000256" key="3">
    <source>
        <dbReference type="ARBA" id="ARBA00022490"/>
    </source>
</evidence>
<comment type="similarity">
    <text evidence="2">Belongs to the TUBGCP family.</text>
</comment>
<comment type="caution">
    <text evidence="8">The sequence shown here is derived from an EMBL/GenBank/DDBJ whole genome shotgun (WGS) entry which is preliminary data.</text>
</comment>
<dbReference type="InterPro" id="IPR041470">
    <property type="entry name" value="GCP_N"/>
</dbReference>
<dbReference type="EMBL" id="MCGR01000005">
    <property type="protein sequence ID" value="ORY89632.1"/>
    <property type="molecule type" value="Genomic_DNA"/>
</dbReference>
<dbReference type="GO" id="GO:0051011">
    <property type="term" value="F:microtubule minus-end binding"/>
    <property type="evidence" value="ECO:0007669"/>
    <property type="project" value="TreeGrafter"/>
</dbReference>
<keyword evidence="4" id="KW-0493">Microtubule</keyword>
<dbReference type="OrthoDB" id="5860513at2759"/>
<evidence type="ECO:0000256" key="1">
    <source>
        <dbReference type="ARBA" id="ARBA00004245"/>
    </source>
</evidence>
<dbReference type="InterPro" id="IPR040457">
    <property type="entry name" value="GCP_C"/>
</dbReference>
<evidence type="ECO:0000256" key="2">
    <source>
        <dbReference type="ARBA" id="ARBA00010337"/>
    </source>
</evidence>
<dbReference type="GO" id="GO:0051321">
    <property type="term" value="P:meiotic cell cycle"/>
    <property type="evidence" value="ECO:0007669"/>
    <property type="project" value="TreeGrafter"/>
</dbReference>
<dbReference type="Pfam" id="PF17681">
    <property type="entry name" value="GCP_N_terminal"/>
    <property type="match status" value="1"/>
</dbReference>
<dbReference type="Proteomes" id="UP000193467">
    <property type="component" value="Unassembled WGS sequence"/>
</dbReference>